<keyword evidence="2" id="KW-0809">Transit peptide</keyword>
<dbReference type="InterPro" id="IPR028882">
    <property type="entry name" value="SDHAF2"/>
</dbReference>
<dbReference type="Pfam" id="PF03937">
    <property type="entry name" value="Sdh5"/>
    <property type="match status" value="1"/>
</dbReference>
<dbReference type="VEuPathDB" id="VectorBase:ACUA028121"/>
<protein>
    <recommendedName>
        <fullName evidence="5">Succinate dehydrogenase assembly factor 2, mitochondrial</fullName>
        <shortName evidence="5">SDH assembly factor 2</shortName>
        <shortName evidence="5">SDHAF2</shortName>
    </recommendedName>
</protein>
<dbReference type="EMBL" id="AXCM01003706">
    <property type="status" value="NOT_ANNOTATED_CDS"/>
    <property type="molecule type" value="Genomic_DNA"/>
</dbReference>
<sequence>MNDHQVMQSRIVHQLKHGRIADNKLIRVYGQHRETAPIQQHAHVADLRERDDRSSYSVSPPNIAPINTPSGLRARFTARKHAGRSLIQCMLKLDTTKSNESASNWNRSSSISWTLKSKPGEPLICDNMAGLRSMARLINRSLATNGASRFISTGAPVCSSSDGYRPPTPMIDLEDKSLPIPEYKEKKNEPLQLQKSRLLYQSRKRGMLENGLLLSTFAAKYLAEMSPAQTKLYDKLINLPSNDWDIFYWATGVKPTPQEYDNEVMNMLKDHVKNNNREQRFMQPDLYAKAN</sequence>
<dbReference type="GO" id="GO:0034553">
    <property type="term" value="P:mitochondrial respiratory chain complex II assembly"/>
    <property type="evidence" value="ECO:0007669"/>
    <property type="project" value="TreeGrafter"/>
</dbReference>
<keyword evidence="4 5" id="KW-0143">Chaperone</keyword>
<evidence type="ECO:0000256" key="1">
    <source>
        <dbReference type="ARBA" id="ARBA00004305"/>
    </source>
</evidence>
<dbReference type="Gene3D" id="1.10.150.250">
    <property type="entry name" value="Flavinator of succinate dehydrogenase"/>
    <property type="match status" value="1"/>
</dbReference>
<dbReference type="STRING" id="139723.A0A182MWN5"/>
<proteinExistence type="inferred from homology"/>
<evidence type="ECO:0000313" key="6">
    <source>
        <dbReference type="EnsemblMetazoa" id="ACUA028121-PA"/>
    </source>
</evidence>
<comment type="subcellular location">
    <subcellularLocation>
        <location evidence="1 5">Mitochondrion matrix</location>
    </subcellularLocation>
</comment>
<keyword evidence="7" id="KW-1185">Reference proteome</keyword>
<dbReference type="SUPFAM" id="SSF109910">
    <property type="entry name" value="YgfY-like"/>
    <property type="match status" value="1"/>
</dbReference>
<comment type="subunit">
    <text evidence="5">Interacts with the flavoprotein subunit within the SDH catalytic dimer.</text>
</comment>
<reference evidence="7" key="1">
    <citation type="submission" date="2013-09" db="EMBL/GenBank/DDBJ databases">
        <title>The Genome Sequence of Anopheles culicifacies species A.</title>
        <authorList>
            <consortium name="The Broad Institute Genomics Platform"/>
            <person name="Neafsey D.E."/>
            <person name="Besansky N."/>
            <person name="Howell P."/>
            <person name="Walton C."/>
            <person name="Young S.K."/>
            <person name="Zeng Q."/>
            <person name="Gargeya S."/>
            <person name="Fitzgerald M."/>
            <person name="Haas B."/>
            <person name="Abouelleil A."/>
            <person name="Allen A.W."/>
            <person name="Alvarado L."/>
            <person name="Arachchi H.M."/>
            <person name="Berlin A.M."/>
            <person name="Chapman S.B."/>
            <person name="Gainer-Dewar J."/>
            <person name="Goldberg J."/>
            <person name="Griggs A."/>
            <person name="Gujja S."/>
            <person name="Hansen M."/>
            <person name="Howarth C."/>
            <person name="Imamovic A."/>
            <person name="Ireland A."/>
            <person name="Larimer J."/>
            <person name="McCowan C."/>
            <person name="Murphy C."/>
            <person name="Pearson M."/>
            <person name="Poon T.W."/>
            <person name="Priest M."/>
            <person name="Roberts A."/>
            <person name="Saif S."/>
            <person name="Shea T."/>
            <person name="Sisk P."/>
            <person name="Sykes S."/>
            <person name="Wortman J."/>
            <person name="Nusbaum C."/>
            <person name="Birren B."/>
        </authorList>
    </citation>
    <scope>NUCLEOTIDE SEQUENCE [LARGE SCALE GENOMIC DNA]</scope>
    <source>
        <strain evidence="7">A-37</strain>
    </source>
</reference>
<dbReference type="Proteomes" id="UP000075883">
    <property type="component" value="Unassembled WGS sequence"/>
</dbReference>
<dbReference type="PANTHER" id="PTHR12469">
    <property type="entry name" value="PROTEIN EMI5 HOMOLOG, MITOCHONDRIAL"/>
    <property type="match status" value="1"/>
</dbReference>
<dbReference type="HAMAP" id="MF_03057">
    <property type="entry name" value="SDHAF2"/>
    <property type="match status" value="1"/>
</dbReference>
<evidence type="ECO:0000256" key="5">
    <source>
        <dbReference type="HAMAP-Rule" id="MF_03057"/>
    </source>
</evidence>
<organism evidence="6 7">
    <name type="scientific">Anopheles culicifacies</name>
    <dbReference type="NCBI Taxonomy" id="139723"/>
    <lineage>
        <taxon>Eukaryota</taxon>
        <taxon>Metazoa</taxon>
        <taxon>Ecdysozoa</taxon>
        <taxon>Arthropoda</taxon>
        <taxon>Hexapoda</taxon>
        <taxon>Insecta</taxon>
        <taxon>Pterygota</taxon>
        <taxon>Neoptera</taxon>
        <taxon>Endopterygota</taxon>
        <taxon>Diptera</taxon>
        <taxon>Nematocera</taxon>
        <taxon>Culicoidea</taxon>
        <taxon>Culicidae</taxon>
        <taxon>Anophelinae</taxon>
        <taxon>Anopheles</taxon>
        <taxon>culicifacies species complex</taxon>
    </lineage>
</organism>
<dbReference type="InterPro" id="IPR036714">
    <property type="entry name" value="SDH_sf"/>
</dbReference>
<evidence type="ECO:0000256" key="2">
    <source>
        <dbReference type="ARBA" id="ARBA00022946"/>
    </source>
</evidence>
<dbReference type="PANTHER" id="PTHR12469:SF2">
    <property type="entry name" value="SUCCINATE DEHYDROGENASE ASSEMBLY FACTOR 2, MITOCHONDRIAL"/>
    <property type="match status" value="1"/>
</dbReference>
<comment type="function">
    <text evidence="5">Plays an essential role in the assembly of succinate dehydrogenase (SDH), an enzyme complex (also referred to as respiratory complex II) that is a component of both the tricarboxylic acid (TCA) cycle and the mitochondrial electron transport chain, and which couples the oxidation of succinate to fumarate with the reduction of ubiquinone (coenzyme Q) to ubiquinol. Required for flavinylation (covalent attachment of FAD) of the flavoprotein subunit of the SDH catalytic dimer.</text>
</comment>
<dbReference type="EnsemblMetazoa" id="ACUA028121-RA">
    <property type="protein sequence ID" value="ACUA028121-PA"/>
    <property type="gene ID" value="ACUA028121"/>
</dbReference>
<dbReference type="AlphaFoldDB" id="A0A182MWN5"/>
<dbReference type="FunFam" id="1.10.150.250:FF:000002">
    <property type="entry name" value="Succinate dehydrogenase assembly factor 2, mitochondrial"/>
    <property type="match status" value="1"/>
</dbReference>
<evidence type="ECO:0000256" key="4">
    <source>
        <dbReference type="ARBA" id="ARBA00023186"/>
    </source>
</evidence>
<evidence type="ECO:0000313" key="7">
    <source>
        <dbReference type="Proteomes" id="UP000075883"/>
    </source>
</evidence>
<keyword evidence="3 5" id="KW-0496">Mitochondrion</keyword>
<dbReference type="InterPro" id="IPR005631">
    <property type="entry name" value="SDH"/>
</dbReference>
<accession>A0A182MWN5</accession>
<evidence type="ECO:0000256" key="3">
    <source>
        <dbReference type="ARBA" id="ARBA00023128"/>
    </source>
</evidence>
<name>A0A182MWN5_9DIPT</name>
<reference evidence="6" key="2">
    <citation type="submission" date="2020-05" db="UniProtKB">
        <authorList>
            <consortium name="EnsemblMetazoa"/>
        </authorList>
    </citation>
    <scope>IDENTIFICATION</scope>
    <source>
        <strain evidence="6">A-37</strain>
    </source>
</reference>
<dbReference type="GO" id="GO:0006099">
    <property type="term" value="P:tricarboxylic acid cycle"/>
    <property type="evidence" value="ECO:0007669"/>
    <property type="project" value="TreeGrafter"/>
</dbReference>
<dbReference type="GO" id="GO:0006121">
    <property type="term" value="P:mitochondrial electron transport, succinate to ubiquinone"/>
    <property type="evidence" value="ECO:0007669"/>
    <property type="project" value="UniProtKB-UniRule"/>
</dbReference>
<comment type="similarity">
    <text evidence="5">Belongs to the SDHAF2 family.</text>
</comment>
<dbReference type="GO" id="GO:0005759">
    <property type="term" value="C:mitochondrial matrix"/>
    <property type="evidence" value="ECO:0007669"/>
    <property type="project" value="UniProtKB-SubCell"/>
</dbReference>